<dbReference type="InterPro" id="IPR023574">
    <property type="entry name" value="Ribosomal_uL4_dom_sf"/>
</dbReference>
<gene>
    <name evidence="5" type="primary">rplD</name>
    <name evidence="7" type="ORF">Gocc_1531</name>
</gene>
<dbReference type="GO" id="GO:0005840">
    <property type="term" value="C:ribosome"/>
    <property type="evidence" value="ECO:0007669"/>
    <property type="project" value="UniProtKB-KW"/>
</dbReference>
<name>A0A7M2YWZ4_9ACTN</name>
<feature type="region of interest" description="Disordered" evidence="6">
    <location>
        <begin position="45"/>
        <end position="75"/>
    </location>
</feature>
<sequence length="208" mass="22073">MAVVKAQVIGGAAARDVALEPAVFGAELKRHLVHETVRAELNAHRAGTRATKSRGLVSGGRSKPWRQKGTGRARQGTIRAPQFTGGGVAFPPGMRSFDVKVNRKARRAALCGALSNHVSNGTFALVDGTAFDAPSSRQAAKLVADWGKSLPLLLVAREDEVALIKSFRNLDRVLVTVPAELEVAPVVWARSLLVSEAALSLVEGRVGR</sequence>
<dbReference type="InterPro" id="IPR002136">
    <property type="entry name" value="Ribosomal_uL4"/>
</dbReference>
<comment type="function">
    <text evidence="5">Forms part of the polypeptide exit tunnel.</text>
</comment>
<dbReference type="NCBIfam" id="TIGR03953">
    <property type="entry name" value="rplD_bact"/>
    <property type="match status" value="1"/>
</dbReference>
<comment type="caution">
    <text evidence="7">The sequence shown here is derived from an EMBL/GenBank/DDBJ whole genome shotgun (WGS) entry which is preliminary data.</text>
</comment>
<dbReference type="GO" id="GO:0019843">
    <property type="term" value="F:rRNA binding"/>
    <property type="evidence" value="ECO:0007669"/>
    <property type="project" value="UniProtKB-UniRule"/>
</dbReference>
<keyword evidence="5" id="KW-0699">rRNA-binding</keyword>
<keyword evidence="2 5" id="KW-0689">Ribosomal protein</keyword>
<evidence type="ECO:0000313" key="7">
    <source>
        <dbReference type="EMBL" id="RDI74642.1"/>
    </source>
</evidence>
<dbReference type="Pfam" id="PF00573">
    <property type="entry name" value="Ribosomal_L4"/>
    <property type="match status" value="1"/>
</dbReference>
<keyword evidence="5" id="KW-0694">RNA-binding</keyword>
<keyword evidence="8" id="KW-1185">Reference proteome</keyword>
<protein>
    <recommendedName>
        <fullName evidence="4 5">Large ribosomal subunit protein uL4</fullName>
    </recommendedName>
</protein>
<dbReference type="OrthoDB" id="9803201at2"/>
<proteinExistence type="inferred from homology"/>
<dbReference type="RefSeq" id="WP_114795955.1">
    <property type="nucleotide sequence ID" value="NZ_QQZY01000003.1"/>
</dbReference>
<comment type="similarity">
    <text evidence="1 5">Belongs to the universal ribosomal protein uL4 family.</text>
</comment>
<keyword evidence="3 5" id="KW-0687">Ribonucleoprotein</keyword>
<evidence type="ECO:0000256" key="6">
    <source>
        <dbReference type="SAM" id="MobiDB-lite"/>
    </source>
</evidence>
<evidence type="ECO:0000313" key="8">
    <source>
        <dbReference type="Proteomes" id="UP000254134"/>
    </source>
</evidence>
<dbReference type="InterPro" id="IPR013005">
    <property type="entry name" value="Ribosomal_uL4-like"/>
</dbReference>
<dbReference type="GO" id="GO:1990904">
    <property type="term" value="C:ribonucleoprotein complex"/>
    <property type="evidence" value="ECO:0007669"/>
    <property type="project" value="UniProtKB-KW"/>
</dbReference>
<comment type="subunit">
    <text evidence="5">Part of the 50S ribosomal subunit.</text>
</comment>
<dbReference type="PANTHER" id="PTHR10746">
    <property type="entry name" value="50S RIBOSOMAL PROTEIN L4"/>
    <property type="match status" value="1"/>
</dbReference>
<evidence type="ECO:0000256" key="3">
    <source>
        <dbReference type="ARBA" id="ARBA00023274"/>
    </source>
</evidence>
<accession>A0A7M2YWZ4</accession>
<dbReference type="GO" id="GO:0003735">
    <property type="term" value="F:structural constituent of ribosome"/>
    <property type="evidence" value="ECO:0007669"/>
    <property type="project" value="InterPro"/>
</dbReference>
<dbReference type="Gene3D" id="3.40.1370.10">
    <property type="match status" value="1"/>
</dbReference>
<evidence type="ECO:0000256" key="1">
    <source>
        <dbReference type="ARBA" id="ARBA00010528"/>
    </source>
</evidence>
<dbReference type="HAMAP" id="MF_01328_B">
    <property type="entry name" value="Ribosomal_uL4_B"/>
    <property type="match status" value="1"/>
</dbReference>
<dbReference type="SUPFAM" id="SSF52166">
    <property type="entry name" value="Ribosomal protein L4"/>
    <property type="match status" value="1"/>
</dbReference>
<dbReference type="AlphaFoldDB" id="A0A7M2YWZ4"/>
<comment type="function">
    <text evidence="5">One of the primary rRNA binding proteins, this protein initially binds near the 5'-end of the 23S rRNA. It is important during the early stages of 50S assembly. It makes multiple contacts with different domains of the 23S rRNA in the assembled 50S subunit and ribosome.</text>
</comment>
<evidence type="ECO:0000256" key="5">
    <source>
        <dbReference type="HAMAP-Rule" id="MF_01328"/>
    </source>
</evidence>
<dbReference type="EMBL" id="QQZY01000003">
    <property type="protein sequence ID" value="RDI74642.1"/>
    <property type="molecule type" value="Genomic_DNA"/>
</dbReference>
<organism evidence="7 8">
    <name type="scientific">Gaiella occulta</name>
    <dbReference type="NCBI Taxonomy" id="1002870"/>
    <lineage>
        <taxon>Bacteria</taxon>
        <taxon>Bacillati</taxon>
        <taxon>Actinomycetota</taxon>
        <taxon>Thermoleophilia</taxon>
        <taxon>Gaiellales</taxon>
        <taxon>Gaiellaceae</taxon>
        <taxon>Gaiella</taxon>
    </lineage>
</organism>
<evidence type="ECO:0000256" key="2">
    <source>
        <dbReference type="ARBA" id="ARBA00022980"/>
    </source>
</evidence>
<dbReference type="GO" id="GO:0006412">
    <property type="term" value="P:translation"/>
    <property type="evidence" value="ECO:0007669"/>
    <property type="project" value="UniProtKB-UniRule"/>
</dbReference>
<reference evidence="8" key="2">
    <citation type="journal article" date="2019" name="MicrobiologyOpen">
        <title>High-quality draft genome sequence of Gaiella occulta isolated from a 150 meter deep mineral water borehole and comparison with the genome sequences of other deep-branching lineages of the phylum Actinobacteria.</title>
        <authorList>
            <person name="Severino R."/>
            <person name="Froufe H.J.C."/>
            <person name="Barroso C."/>
            <person name="Albuquerque L."/>
            <person name="Lobo-da-Cunha A."/>
            <person name="da Costa M.S."/>
            <person name="Egas C."/>
        </authorList>
    </citation>
    <scope>NUCLEOTIDE SEQUENCE [LARGE SCALE GENOMIC DNA]</scope>
    <source>
        <strain evidence="8">F2-233</strain>
    </source>
</reference>
<dbReference type="Proteomes" id="UP000254134">
    <property type="component" value="Unassembled WGS sequence"/>
</dbReference>
<reference evidence="7 8" key="1">
    <citation type="submission" date="2018-07" db="EMBL/GenBank/DDBJ databases">
        <title>High-quality-draft genome sequence of Gaiella occulta.</title>
        <authorList>
            <person name="Severino R."/>
            <person name="Froufe H.J.C."/>
            <person name="Rainey F.A."/>
            <person name="Barroso C."/>
            <person name="Albuquerque L."/>
            <person name="Lobo-Da-Cunha A."/>
            <person name="Da Costa M.S."/>
            <person name="Egas C."/>
        </authorList>
    </citation>
    <scope>NUCLEOTIDE SEQUENCE [LARGE SCALE GENOMIC DNA]</scope>
    <source>
        <strain evidence="7 8">F2-233</strain>
    </source>
</reference>
<dbReference type="PANTHER" id="PTHR10746:SF6">
    <property type="entry name" value="LARGE RIBOSOMAL SUBUNIT PROTEIN UL4M"/>
    <property type="match status" value="1"/>
</dbReference>
<evidence type="ECO:0000256" key="4">
    <source>
        <dbReference type="ARBA" id="ARBA00035244"/>
    </source>
</evidence>